<dbReference type="Proteomes" id="UP000005439">
    <property type="component" value="Chromosome"/>
</dbReference>
<proteinExistence type="predicted"/>
<dbReference type="AlphaFoldDB" id="G8TUY2"/>
<protein>
    <recommendedName>
        <fullName evidence="3">DUF951 domain-containing protein</fullName>
    </recommendedName>
</protein>
<dbReference type="HOGENOM" id="CLU_180138_1_1_9"/>
<reference evidence="1 2" key="2">
    <citation type="journal article" date="2012" name="Stand. Genomic Sci.">
        <title>Complete genome sequence of the moderately thermophilic mineral-sulfide-oxidizing firmicute Sulfobacillus acidophilus type strain (NAL(T)).</title>
        <authorList>
            <person name="Anderson I."/>
            <person name="Chertkov O."/>
            <person name="Chen A."/>
            <person name="Saunders E."/>
            <person name="Lapidus A."/>
            <person name="Nolan M."/>
            <person name="Lucas S."/>
            <person name="Hammon N."/>
            <person name="Deshpande S."/>
            <person name="Cheng J.F."/>
            <person name="Han C."/>
            <person name="Tapia R."/>
            <person name="Goodwin L.A."/>
            <person name="Pitluck S."/>
            <person name="Liolios K."/>
            <person name="Pagani I."/>
            <person name="Ivanova N."/>
            <person name="Mikhailova N."/>
            <person name="Pati A."/>
            <person name="Palaniappan K."/>
            <person name="Land M."/>
            <person name="Pan C."/>
            <person name="Rohde M."/>
            <person name="Pukall R."/>
            <person name="Goker M."/>
            <person name="Detter J.C."/>
            <person name="Woyke T."/>
            <person name="Bristow J."/>
            <person name="Eisen J.A."/>
            <person name="Markowitz V."/>
            <person name="Hugenholtz P."/>
            <person name="Kyrpides N.C."/>
            <person name="Klenk H.P."/>
            <person name="Mavromatis K."/>
        </authorList>
    </citation>
    <scope>NUCLEOTIDE SEQUENCE [LARGE SCALE GENOMIC DNA]</scope>
    <source>
        <strain evidence="2">ATCC 700253 / DSM 10332 / NAL</strain>
    </source>
</reference>
<dbReference type="InterPro" id="IPR009296">
    <property type="entry name" value="DUF951"/>
</dbReference>
<dbReference type="PANTHER" id="PTHR38455">
    <property type="entry name" value="HYPOTHETICAL CYTOSOLIC PROTEIN"/>
    <property type="match status" value="1"/>
</dbReference>
<reference evidence="2" key="1">
    <citation type="submission" date="2011-12" db="EMBL/GenBank/DDBJ databases">
        <title>The complete genome of chromosome of Sulfobacillus acidophilus DSM 10332.</title>
        <authorList>
            <person name="Lucas S."/>
            <person name="Han J."/>
            <person name="Lapidus A."/>
            <person name="Bruce D."/>
            <person name="Goodwin L."/>
            <person name="Pitluck S."/>
            <person name="Peters L."/>
            <person name="Kyrpides N."/>
            <person name="Mavromatis K."/>
            <person name="Ivanova N."/>
            <person name="Mikhailova N."/>
            <person name="Chertkov O."/>
            <person name="Saunders E."/>
            <person name="Detter J.C."/>
            <person name="Tapia R."/>
            <person name="Han C."/>
            <person name="Land M."/>
            <person name="Hauser L."/>
            <person name="Markowitz V."/>
            <person name="Cheng J.-F."/>
            <person name="Hugenholtz P."/>
            <person name="Woyke T."/>
            <person name="Wu D."/>
            <person name="Pukall R."/>
            <person name="Gehrich-Schroeter G."/>
            <person name="Schneider S."/>
            <person name="Klenk H.-P."/>
            <person name="Eisen J.A."/>
        </authorList>
    </citation>
    <scope>NUCLEOTIDE SEQUENCE [LARGE SCALE GENOMIC DNA]</scope>
    <source>
        <strain evidence="2">ATCC 700253 / DSM 10332 / NAL</strain>
    </source>
</reference>
<dbReference type="EMBL" id="CP003179">
    <property type="protein sequence ID" value="AEW06947.1"/>
    <property type="molecule type" value="Genomic_DNA"/>
</dbReference>
<keyword evidence="2" id="KW-1185">Reference proteome</keyword>
<sequence>MDKTRPHYNLHDIVELKKPHPCGSKRWIITRTGIDFALVCQGCGHRVMMPRKTFEKAVRQHWPHVTDEPG</sequence>
<gene>
    <name evidence="1" type="ordered locus">Sulac_3510</name>
</gene>
<name>G8TUY2_SULAD</name>
<dbReference type="PANTHER" id="PTHR38455:SF1">
    <property type="entry name" value="DUF951 DOMAIN-CONTAINING PROTEIN"/>
    <property type="match status" value="1"/>
</dbReference>
<organism evidence="1 2">
    <name type="scientific">Sulfobacillus acidophilus (strain ATCC 700253 / DSM 10332 / NAL)</name>
    <dbReference type="NCBI Taxonomy" id="679936"/>
    <lineage>
        <taxon>Bacteria</taxon>
        <taxon>Bacillati</taxon>
        <taxon>Bacillota</taxon>
        <taxon>Clostridia</taxon>
        <taxon>Eubacteriales</taxon>
        <taxon>Clostridiales Family XVII. Incertae Sedis</taxon>
        <taxon>Sulfobacillus</taxon>
    </lineage>
</organism>
<dbReference type="STRING" id="679936.Sulac_3510"/>
<evidence type="ECO:0000313" key="2">
    <source>
        <dbReference type="Proteomes" id="UP000005439"/>
    </source>
</evidence>
<accession>G8TUY2</accession>
<dbReference type="KEGG" id="sap:Sulac_3510"/>
<dbReference type="PATRIC" id="fig|679936.5.peg.3631"/>
<evidence type="ECO:0000313" key="1">
    <source>
        <dbReference type="EMBL" id="AEW06947.1"/>
    </source>
</evidence>
<evidence type="ECO:0008006" key="3">
    <source>
        <dbReference type="Google" id="ProtNLM"/>
    </source>
</evidence>
<dbReference type="Pfam" id="PF06107">
    <property type="entry name" value="DUF951"/>
    <property type="match status" value="1"/>
</dbReference>